<protein>
    <submittedName>
        <fullName evidence="2">GAF domain-containing protein</fullName>
    </submittedName>
</protein>
<dbReference type="AlphaFoldDB" id="A0A9X1FV11"/>
<sequence length="151" mass="16486">MEKDNGIYSLDALAEWLNGEIGDCSVLITQTQADRQLNLASSGVPLPKALRLEMPIRYSICQHVKAMDFPLVVDNALTHPLLRDNDAVTELGIAAYAGAPTHYGNLQPFGAVCVLKRSIHRWQASEISLILRAASFADRVFASTGNHSPRS</sequence>
<evidence type="ECO:0000259" key="1">
    <source>
        <dbReference type="Pfam" id="PF01590"/>
    </source>
</evidence>
<proteinExistence type="predicted"/>
<evidence type="ECO:0000313" key="3">
    <source>
        <dbReference type="Proteomes" id="UP001138661"/>
    </source>
</evidence>
<evidence type="ECO:0000313" key="2">
    <source>
        <dbReference type="EMBL" id="MBW4708157.1"/>
    </source>
</evidence>
<comment type="caution">
    <text evidence="2">The sequence shown here is derived from an EMBL/GenBank/DDBJ whole genome shotgun (WGS) entry which is preliminary data.</text>
</comment>
<keyword evidence="3" id="KW-1185">Reference proteome</keyword>
<dbReference type="EMBL" id="JAHXDN010000002">
    <property type="protein sequence ID" value="MBW4708157.1"/>
    <property type="molecule type" value="Genomic_DNA"/>
</dbReference>
<accession>A0A9X1FV11</accession>
<dbReference type="Pfam" id="PF01590">
    <property type="entry name" value="GAF"/>
    <property type="match status" value="1"/>
</dbReference>
<name>A0A9X1FV11_9RHOB</name>
<gene>
    <name evidence="2" type="ORF">KX928_10205</name>
</gene>
<reference evidence="2" key="1">
    <citation type="submission" date="2021-07" db="EMBL/GenBank/DDBJ databases">
        <title>Roseobacter insulae sp. nov., isolated from a tidal flat.</title>
        <authorList>
            <person name="Park S."/>
            <person name="Yoon J.-H."/>
        </authorList>
    </citation>
    <scope>NUCLEOTIDE SEQUENCE</scope>
    <source>
        <strain evidence="2">YSTF-M11</strain>
    </source>
</reference>
<organism evidence="2 3">
    <name type="scientific">Roseobacter insulae</name>
    <dbReference type="NCBI Taxonomy" id="2859783"/>
    <lineage>
        <taxon>Bacteria</taxon>
        <taxon>Pseudomonadati</taxon>
        <taxon>Pseudomonadota</taxon>
        <taxon>Alphaproteobacteria</taxon>
        <taxon>Rhodobacterales</taxon>
        <taxon>Roseobacteraceae</taxon>
        <taxon>Roseobacter</taxon>
    </lineage>
</organism>
<dbReference type="Proteomes" id="UP001138661">
    <property type="component" value="Unassembled WGS sequence"/>
</dbReference>
<dbReference type="PANTHER" id="PTHR43102">
    <property type="entry name" value="SLR1143 PROTEIN"/>
    <property type="match status" value="1"/>
</dbReference>
<dbReference type="InterPro" id="IPR003018">
    <property type="entry name" value="GAF"/>
</dbReference>
<feature type="domain" description="GAF" evidence="1">
    <location>
        <begin position="24"/>
        <end position="136"/>
    </location>
</feature>
<dbReference type="PANTHER" id="PTHR43102:SF2">
    <property type="entry name" value="GAF DOMAIN-CONTAINING PROTEIN"/>
    <property type="match status" value="1"/>
</dbReference>
<dbReference type="RefSeq" id="WP_219501632.1">
    <property type="nucleotide sequence ID" value="NZ_JAHXDN010000002.1"/>
</dbReference>